<dbReference type="PRINTS" id="PR01036">
    <property type="entry name" value="TCRTETB"/>
</dbReference>
<evidence type="ECO:0000313" key="10">
    <source>
        <dbReference type="Proteomes" id="UP001295740"/>
    </source>
</evidence>
<feature type="transmembrane region" description="Helical" evidence="7">
    <location>
        <begin position="416"/>
        <end position="435"/>
    </location>
</feature>
<organism evidence="9 10">
    <name type="scientific">Anthostomella pinea</name>
    <dbReference type="NCBI Taxonomy" id="933095"/>
    <lineage>
        <taxon>Eukaryota</taxon>
        <taxon>Fungi</taxon>
        <taxon>Dikarya</taxon>
        <taxon>Ascomycota</taxon>
        <taxon>Pezizomycotina</taxon>
        <taxon>Sordariomycetes</taxon>
        <taxon>Xylariomycetidae</taxon>
        <taxon>Xylariales</taxon>
        <taxon>Xylariaceae</taxon>
        <taxon>Anthostomella</taxon>
    </lineage>
</organism>
<evidence type="ECO:0000256" key="1">
    <source>
        <dbReference type="ARBA" id="ARBA00004141"/>
    </source>
</evidence>
<evidence type="ECO:0000259" key="8">
    <source>
        <dbReference type="PROSITE" id="PS50850"/>
    </source>
</evidence>
<feature type="transmembrane region" description="Helical" evidence="7">
    <location>
        <begin position="96"/>
        <end position="115"/>
    </location>
</feature>
<keyword evidence="3 7" id="KW-0812">Transmembrane</keyword>
<evidence type="ECO:0000256" key="3">
    <source>
        <dbReference type="ARBA" id="ARBA00022692"/>
    </source>
</evidence>
<keyword evidence="6" id="KW-0325">Glycoprotein</keyword>
<evidence type="ECO:0000256" key="4">
    <source>
        <dbReference type="ARBA" id="ARBA00022989"/>
    </source>
</evidence>
<sequence length="575" mass="61430">MAVELQNSKTDNLVEKHSGVSEGAAAVPVDAKQAGAIADGDGDGDAPTPKPMRKPAAFWLVFVSLCLSAFTANLNATILTTVIPLIVRDLDAGSNYIWINASFSIAAAAIQPLCGQLANIYGRRYPMLVSVATFTLGSGISGGATSLAMLIGGRTVQGLGAGGVILLMEVIISDLLPQRERAQYLGVVLSTGSLAVLIGPTIGGAFASDGTWRWCFYISVPIGGVGFIIAAFFLRLKSPKHETWTKAVARIDFVGNTIFIASTCSILVGLIMGGQLYPWSSFHVIVPIVLGGVGWLLFAAHQASGLVKEPTMPPRLFSNRTAFIGFVNNFISSMLLEWTVYYLPYYFQTLRGSSQLISSVQVLPFNAFLVPSAIVNGVILGKTGKYKPLHWSGFGFLSLAMGLFSSMNASTSAVKWVFWQFFGAFGLGSIILSILPGIQASLPERDVAAATGVHAFLRSFGFVWGFTVPSLVFNNEVNHHLDMVQDSEVRAAIASGDAYAQAHGPLLDSLTGAVREQTIELYTESLQSVWYAALGFSLVGFLLVFGEKSIRLKATLQTEFGLEEEQAPDANQSKA</sequence>
<protein>
    <submittedName>
        <fullName evidence="9">Uu.00g118320.m01.CDS01</fullName>
    </submittedName>
</protein>
<evidence type="ECO:0000313" key="9">
    <source>
        <dbReference type="EMBL" id="CAJ2504438.1"/>
    </source>
</evidence>
<feature type="transmembrane region" description="Helical" evidence="7">
    <location>
        <begin position="447"/>
        <end position="466"/>
    </location>
</feature>
<evidence type="ECO:0000256" key="2">
    <source>
        <dbReference type="ARBA" id="ARBA00022448"/>
    </source>
</evidence>
<dbReference type="GO" id="GO:0022857">
    <property type="term" value="F:transmembrane transporter activity"/>
    <property type="evidence" value="ECO:0007669"/>
    <property type="project" value="InterPro"/>
</dbReference>
<dbReference type="Gene3D" id="1.20.1250.20">
    <property type="entry name" value="MFS general substrate transporter like domains"/>
    <property type="match status" value="1"/>
</dbReference>
<keyword evidence="4 7" id="KW-1133">Transmembrane helix</keyword>
<evidence type="ECO:0000256" key="5">
    <source>
        <dbReference type="ARBA" id="ARBA00023136"/>
    </source>
</evidence>
<proteinExistence type="predicted"/>
<feature type="transmembrane region" description="Helical" evidence="7">
    <location>
        <begin position="214"/>
        <end position="233"/>
    </location>
</feature>
<evidence type="ECO:0000256" key="6">
    <source>
        <dbReference type="ARBA" id="ARBA00023180"/>
    </source>
</evidence>
<dbReference type="PROSITE" id="PS50850">
    <property type="entry name" value="MFS"/>
    <property type="match status" value="1"/>
</dbReference>
<dbReference type="EMBL" id="CAUWAG010000006">
    <property type="protein sequence ID" value="CAJ2504438.1"/>
    <property type="molecule type" value="Genomic_DNA"/>
</dbReference>
<feature type="transmembrane region" description="Helical" evidence="7">
    <location>
        <begin position="528"/>
        <end position="546"/>
    </location>
</feature>
<dbReference type="PANTHER" id="PTHR23501">
    <property type="entry name" value="MAJOR FACILITATOR SUPERFAMILY"/>
    <property type="match status" value="1"/>
</dbReference>
<reference evidence="9" key="1">
    <citation type="submission" date="2023-10" db="EMBL/GenBank/DDBJ databases">
        <authorList>
            <person name="Hackl T."/>
        </authorList>
    </citation>
    <scope>NUCLEOTIDE SEQUENCE</scope>
</reference>
<keyword evidence="2" id="KW-0813">Transport</keyword>
<dbReference type="AlphaFoldDB" id="A0AAI8YEL2"/>
<feature type="transmembrane region" description="Helical" evidence="7">
    <location>
        <begin position="253"/>
        <end position="273"/>
    </location>
</feature>
<dbReference type="SUPFAM" id="SSF103473">
    <property type="entry name" value="MFS general substrate transporter"/>
    <property type="match status" value="1"/>
</dbReference>
<dbReference type="Proteomes" id="UP001295740">
    <property type="component" value="Unassembled WGS sequence"/>
</dbReference>
<feature type="transmembrane region" description="Helical" evidence="7">
    <location>
        <begin position="127"/>
        <end position="152"/>
    </location>
</feature>
<feature type="transmembrane region" description="Helical" evidence="7">
    <location>
        <begin position="321"/>
        <end position="343"/>
    </location>
</feature>
<comment type="caution">
    <text evidence="9">The sequence shown here is derived from an EMBL/GenBank/DDBJ whole genome shotgun (WGS) entry which is preliminary data.</text>
</comment>
<feature type="transmembrane region" description="Helical" evidence="7">
    <location>
        <begin position="279"/>
        <end position="300"/>
    </location>
</feature>
<keyword evidence="10" id="KW-1185">Reference proteome</keyword>
<dbReference type="Gene3D" id="1.20.1720.10">
    <property type="entry name" value="Multidrug resistance protein D"/>
    <property type="match status" value="1"/>
</dbReference>
<dbReference type="InterPro" id="IPR011701">
    <property type="entry name" value="MFS"/>
</dbReference>
<gene>
    <name evidence="9" type="ORF">KHLLAP_LOCUS4906</name>
</gene>
<dbReference type="GO" id="GO:0005886">
    <property type="term" value="C:plasma membrane"/>
    <property type="evidence" value="ECO:0007669"/>
    <property type="project" value="TreeGrafter"/>
</dbReference>
<feature type="transmembrane region" description="Helical" evidence="7">
    <location>
        <begin position="184"/>
        <end position="208"/>
    </location>
</feature>
<dbReference type="InterPro" id="IPR020846">
    <property type="entry name" value="MFS_dom"/>
</dbReference>
<dbReference type="Pfam" id="PF07690">
    <property type="entry name" value="MFS_1"/>
    <property type="match status" value="1"/>
</dbReference>
<accession>A0AAI8YEL2</accession>
<feature type="transmembrane region" description="Helical" evidence="7">
    <location>
        <begin position="56"/>
        <end position="76"/>
    </location>
</feature>
<feature type="domain" description="Major facilitator superfamily (MFS) profile" evidence="8">
    <location>
        <begin position="61"/>
        <end position="552"/>
    </location>
</feature>
<keyword evidence="5 7" id="KW-0472">Membrane</keyword>
<evidence type="ECO:0000256" key="7">
    <source>
        <dbReference type="SAM" id="Phobius"/>
    </source>
</evidence>
<comment type="subcellular location">
    <subcellularLocation>
        <location evidence="1">Membrane</location>
        <topology evidence="1">Multi-pass membrane protein</topology>
    </subcellularLocation>
</comment>
<dbReference type="InterPro" id="IPR036259">
    <property type="entry name" value="MFS_trans_sf"/>
</dbReference>
<feature type="transmembrane region" description="Helical" evidence="7">
    <location>
        <begin position="393"/>
        <end position="410"/>
    </location>
</feature>
<feature type="transmembrane region" description="Helical" evidence="7">
    <location>
        <begin position="363"/>
        <end position="381"/>
    </location>
</feature>
<dbReference type="PANTHER" id="PTHR23501:SF187">
    <property type="entry name" value="MAJOR FACILITATOR SUPERFAMILY (MFS) PROFILE DOMAIN-CONTAINING PROTEIN"/>
    <property type="match status" value="1"/>
</dbReference>
<feature type="transmembrane region" description="Helical" evidence="7">
    <location>
        <begin position="158"/>
        <end position="177"/>
    </location>
</feature>
<name>A0AAI8YEL2_9PEZI</name>